<dbReference type="Proteomes" id="UP000475385">
    <property type="component" value="Unassembled WGS sequence"/>
</dbReference>
<evidence type="ECO:0000313" key="4">
    <source>
        <dbReference type="Proteomes" id="UP000475385"/>
    </source>
</evidence>
<dbReference type="InterPro" id="IPR000868">
    <property type="entry name" value="Isochorismatase-like_dom"/>
</dbReference>
<dbReference type="GO" id="GO:0016787">
    <property type="term" value="F:hydrolase activity"/>
    <property type="evidence" value="ECO:0007669"/>
    <property type="project" value="UniProtKB-KW"/>
</dbReference>
<accession>A0A6M1LIM3</accession>
<comment type="caution">
    <text evidence="3">The sequence shown here is derived from an EMBL/GenBank/DDBJ whole genome shotgun (WGS) entry which is preliminary data.</text>
</comment>
<evidence type="ECO:0000259" key="2">
    <source>
        <dbReference type="Pfam" id="PF00857"/>
    </source>
</evidence>
<gene>
    <name evidence="3" type="ORF">G3576_08435</name>
</gene>
<evidence type="ECO:0000256" key="1">
    <source>
        <dbReference type="ARBA" id="ARBA00022801"/>
    </source>
</evidence>
<dbReference type="RefSeq" id="WP_164693904.1">
    <property type="nucleotide sequence ID" value="NZ_JAAIKB010000002.1"/>
</dbReference>
<reference evidence="3 4" key="1">
    <citation type="submission" date="2020-02" db="EMBL/GenBank/DDBJ databases">
        <authorList>
            <person name="Kim H.M."/>
            <person name="Jeon C.O."/>
        </authorList>
    </citation>
    <scope>NUCLEOTIDE SEQUENCE [LARGE SCALE GENOMIC DNA]</scope>
    <source>
        <strain evidence="3 4">PeD5</strain>
    </source>
</reference>
<dbReference type="AlphaFoldDB" id="A0A6M1LIM3"/>
<dbReference type="InterPro" id="IPR050272">
    <property type="entry name" value="Isochorismatase-like_hydrls"/>
</dbReference>
<evidence type="ECO:0000313" key="3">
    <source>
        <dbReference type="EMBL" id="NGM20037.1"/>
    </source>
</evidence>
<dbReference type="EMBL" id="JAAIKB010000002">
    <property type="protein sequence ID" value="NGM20037.1"/>
    <property type="molecule type" value="Genomic_DNA"/>
</dbReference>
<dbReference type="Pfam" id="PF00857">
    <property type="entry name" value="Isochorismatase"/>
    <property type="match status" value="1"/>
</dbReference>
<dbReference type="InterPro" id="IPR036380">
    <property type="entry name" value="Isochorismatase-like_sf"/>
</dbReference>
<organism evidence="3 4">
    <name type="scientific">Falsiroseomonas algicola</name>
    <dbReference type="NCBI Taxonomy" id="2716930"/>
    <lineage>
        <taxon>Bacteria</taxon>
        <taxon>Pseudomonadati</taxon>
        <taxon>Pseudomonadota</taxon>
        <taxon>Alphaproteobacteria</taxon>
        <taxon>Acetobacterales</taxon>
        <taxon>Roseomonadaceae</taxon>
        <taxon>Falsiroseomonas</taxon>
    </lineage>
</organism>
<dbReference type="PANTHER" id="PTHR43540">
    <property type="entry name" value="PEROXYUREIDOACRYLATE/UREIDOACRYLATE AMIDOHYDROLASE-RELATED"/>
    <property type="match status" value="1"/>
</dbReference>
<reference evidence="3 4" key="2">
    <citation type="submission" date="2020-03" db="EMBL/GenBank/DDBJ databases">
        <title>Roseomonas stagni sp. nov., isolated from pond water in Japan.</title>
        <authorList>
            <person name="Furuhata K."/>
            <person name="Miyamoto H."/>
            <person name="Goto K."/>
        </authorList>
    </citation>
    <scope>NUCLEOTIDE SEQUENCE [LARGE SCALE GENOMIC DNA]</scope>
    <source>
        <strain evidence="3 4">PeD5</strain>
    </source>
</reference>
<name>A0A6M1LIM3_9PROT</name>
<protein>
    <submittedName>
        <fullName evidence="3">Isochorismatase family protein</fullName>
    </submittedName>
</protein>
<keyword evidence="1" id="KW-0378">Hydrolase</keyword>
<dbReference type="Gene3D" id="3.40.50.850">
    <property type="entry name" value="Isochorismatase-like"/>
    <property type="match status" value="1"/>
</dbReference>
<proteinExistence type="predicted"/>
<dbReference type="SUPFAM" id="SSF52499">
    <property type="entry name" value="Isochorismatase-like hydrolases"/>
    <property type="match status" value="1"/>
</dbReference>
<keyword evidence="4" id="KW-1185">Reference proteome</keyword>
<feature type="domain" description="Isochorismatase-like" evidence="2">
    <location>
        <begin position="39"/>
        <end position="223"/>
    </location>
</feature>
<sequence>MPSDTAPAKPWDVFLTEADRAVLSKGRFGRRMGFGRRAAVLVIDAQRYMVGAEGDDAAWPSSCGPIGRASLAAAAQVVRAAQAAGAPCIFTRFELDPEGRDIGVYGRKRDLLASDHWCLAGSRGAELAEGMEPHARDLVFVKKKPSAFHGTPLLGYLIDRGIDTVIVTGGATSNCVQATVFDAASYNLRAIVPQEAVFDRIPISHAIALFDMDRQFADVLPMAEVLAWLGTLRDGTAPA</sequence>